<dbReference type="Proteomes" id="UP000001064">
    <property type="component" value="Unassembled WGS sequence"/>
</dbReference>
<dbReference type="GeneID" id="10510162"/>
<accession>F0Z9Y5</accession>
<evidence type="ECO:0000313" key="2">
    <source>
        <dbReference type="Proteomes" id="UP000001064"/>
    </source>
</evidence>
<dbReference type="KEGG" id="dpp:DICPUDRAFT_23859"/>
<dbReference type="EMBL" id="GL870961">
    <property type="protein sequence ID" value="EGC39231.1"/>
    <property type="molecule type" value="Genomic_DNA"/>
</dbReference>
<feature type="non-terminal residue" evidence="1">
    <location>
        <position position="99"/>
    </location>
</feature>
<protein>
    <submittedName>
        <fullName evidence="1">Uncharacterized protein</fullName>
    </submittedName>
</protein>
<dbReference type="InParanoid" id="F0Z9Y5"/>
<dbReference type="STRING" id="5786.F0Z9Y5"/>
<name>F0Z9Y5_DICPU</name>
<organism evidence="1 2">
    <name type="scientific">Dictyostelium purpureum</name>
    <name type="common">Slime mold</name>
    <dbReference type="NCBI Taxonomy" id="5786"/>
    <lineage>
        <taxon>Eukaryota</taxon>
        <taxon>Amoebozoa</taxon>
        <taxon>Evosea</taxon>
        <taxon>Eumycetozoa</taxon>
        <taxon>Dictyostelia</taxon>
        <taxon>Dictyosteliales</taxon>
        <taxon>Dictyosteliaceae</taxon>
        <taxon>Dictyostelium</taxon>
    </lineage>
</organism>
<keyword evidence="2" id="KW-1185">Reference proteome</keyword>
<sequence>MSIQSQDDFFKFEKLCKDFYLMHEDTIKIDEVLHQYFLNPNFLNEYKQILTFTKNSYVVAQVFRGLIKCVTSFWTSLTPTQKTDMSKYIGYNNNSNNNN</sequence>
<dbReference type="RefSeq" id="XP_003284258.1">
    <property type="nucleotide sequence ID" value="XM_003284210.1"/>
</dbReference>
<proteinExistence type="predicted"/>
<reference evidence="2" key="1">
    <citation type="journal article" date="2011" name="Genome Biol.">
        <title>Comparative genomics of the social amoebae Dictyostelium discoideum and Dictyostelium purpureum.</title>
        <authorList>
            <consortium name="US DOE Joint Genome Institute (JGI-PGF)"/>
            <person name="Sucgang R."/>
            <person name="Kuo A."/>
            <person name="Tian X."/>
            <person name="Salerno W."/>
            <person name="Parikh A."/>
            <person name="Feasley C.L."/>
            <person name="Dalin E."/>
            <person name="Tu H."/>
            <person name="Huang E."/>
            <person name="Barry K."/>
            <person name="Lindquist E."/>
            <person name="Shapiro H."/>
            <person name="Bruce D."/>
            <person name="Schmutz J."/>
            <person name="Salamov A."/>
            <person name="Fey P."/>
            <person name="Gaudet P."/>
            <person name="Anjard C."/>
            <person name="Babu M.M."/>
            <person name="Basu S."/>
            <person name="Bushmanova Y."/>
            <person name="van der Wel H."/>
            <person name="Katoh-Kurasawa M."/>
            <person name="Dinh C."/>
            <person name="Coutinho P.M."/>
            <person name="Saito T."/>
            <person name="Elias M."/>
            <person name="Schaap P."/>
            <person name="Kay R.R."/>
            <person name="Henrissat B."/>
            <person name="Eichinger L."/>
            <person name="Rivero F."/>
            <person name="Putnam N.H."/>
            <person name="West C.M."/>
            <person name="Loomis W.F."/>
            <person name="Chisholm R.L."/>
            <person name="Shaulsky G."/>
            <person name="Strassmann J.E."/>
            <person name="Queller D.C."/>
            <person name="Kuspa A."/>
            <person name="Grigoriev I.V."/>
        </authorList>
    </citation>
    <scope>NUCLEOTIDE SEQUENCE [LARGE SCALE GENOMIC DNA]</scope>
    <source>
        <strain evidence="2">QSDP1</strain>
    </source>
</reference>
<evidence type="ECO:0000313" key="1">
    <source>
        <dbReference type="EMBL" id="EGC39231.1"/>
    </source>
</evidence>
<dbReference type="VEuPathDB" id="AmoebaDB:DICPUDRAFT_23859"/>
<gene>
    <name evidence="1" type="ORF">DICPUDRAFT_23859</name>
</gene>
<dbReference type="AlphaFoldDB" id="F0Z9Y5"/>